<comment type="caution">
    <text evidence="14">The sequence shown here is derived from an EMBL/GenBank/DDBJ whole genome shotgun (WGS) entry which is preliminary data.</text>
</comment>
<evidence type="ECO:0000256" key="8">
    <source>
        <dbReference type="ARBA" id="ARBA00023180"/>
    </source>
</evidence>
<keyword evidence="12" id="KW-0732">Signal</keyword>
<dbReference type="Pfam" id="PF00003">
    <property type="entry name" value="7tm_3"/>
    <property type="match status" value="1"/>
</dbReference>
<evidence type="ECO:0000259" key="13">
    <source>
        <dbReference type="PROSITE" id="PS50259"/>
    </source>
</evidence>
<dbReference type="InterPro" id="IPR028082">
    <property type="entry name" value="Peripla_BP_I"/>
</dbReference>
<feature type="domain" description="G-protein coupled receptors family 3 profile" evidence="13">
    <location>
        <begin position="624"/>
        <end position="879"/>
    </location>
</feature>
<dbReference type="SUPFAM" id="SSF53822">
    <property type="entry name" value="Periplasmic binding protein-like I"/>
    <property type="match status" value="1"/>
</dbReference>
<dbReference type="Pfam" id="PF07562">
    <property type="entry name" value="NCD3G"/>
    <property type="match status" value="1"/>
</dbReference>
<dbReference type="InterPro" id="IPR000337">
    <property type="entry name" value="GPCR_3"/>
</dbReference>
<dbReference type="InterPro" id="IPR038550">
    <property type="entry name" value="GPCR_3_9-Cys_sf"/>
</dbReference>
<dbReference type="Gene3D" id="3.40.50.2300">
    <property type="match status" value="3"/>
</dbReference>
<evidence type="ECO:0000256" key="11">
    <source>
        <dbReference type="SAM" id="Phobius"/>
    </source>
</evidence>
<feature type="region of interest" description="Disordered" evidence="10">
    <location>
        <begin position="341"/>
        <end position="407"/>
    </location>
</feature>
<comment type="subcellular location">
    <subcellularLocation>
        <location evidence="1">Cell membrane</location>
        <topology evidence="1">Multi-pass membrane protein</topology>
    </subcellularLocation>
</comment>
<keyword evidence="6 11" id="KW-0472">Membrane</keyword>
<keyword evidence="15" id="KW-1185">Reference proteome</keyword>
<feature type="region of interest" description="Disordered" evidence="10">
    <location>
        <begin position="901"/>
        <end position="945"/>
    </location>
</feature>
<evidence type="ECO:0000256" key="6">
    <source>
        <dbReference type="ARBA" id="ARBA00023136"/>
    </source>
</evidence>
<gene>
    <name evidence="14" type="ORF">PLOB_00005543</name>
</gene>
<dbReference type="EMBL" id="CALNXK010000124">
    <property type="protein sequence ID" value="CAH3162928.1"/>
    <property type="molecule type" value="Genomic_DNA"/>
</dbReference>
<evidence type="ECO:0000256" key="12">
    <source>
        <dbReference type="SAM" id="SignalP"/>
    </source>
</evidence>
<feature type="transmembrane region" description="Helical" evidence="11">
    <location>
        <begin position="846"/>
        <end position="866"/>
    </location>
</feature>
<dbReference type="Pfam" id="PF01094">
    <property type="entry name" value="ANF_receptor"/>
    <property type="match status" value="1"/>
</dbReference>
<keyword evidence="3 11" id="KW-0812">Transmembrane</keyword>
<feature type="compositionally biased region" description="Basic and acidic residues" evidence="10">
    <location>
        <begin position="919"/>
        <end position="929"/>
    </location>
</feature>
<feature type="compositionally biased region" description="Acidic residues" evidence="10">
    <location>
        <begin position="930"/>
        <end position="945"/>
    </location>
</feature>
<dbReference type="PRINTS" id="PR00248">
    <property type="entry name" value="GPCRMGR"/>
</dbReference>
<feature type="transmembrane region" description="Helical" evidence="11">
    <location>
        <begin position="733"/>
        <end position="758"/>
    </location>
</feature>
<evidence type="ECO:0000313" key="14">
    <source>
        <dbReference type="EMBL" id="CAH3162928.1"/>
    </source>
</evidence>
<feature type="transmembrane region" description="Helical" evidence="11">
    <location>
        <begin position="626"/>
        <end position="648"/>
    </location>
</feature>
<evidence type="ECO:0000256" key="3">
    <source>
        <dbReference type="ARBA" id="ARBA00022692"/>
    </source>
</evidence>
<dbReference type="InterPro" id="IPR050726">
    <property type="entry name" value="mGluR"/>
</dbReference>
<name>A0ABN8QEB7_9CNID</name>
<dbReference type="InterPro" id="IPR001828">
    <property type="entry name" value="ANF_lig-bd_rcpt"/>
</dbReference>
<keyword evidence="8" id="KW-0325">Glycoprotein</keyword>
<organism evidence="14 15">
    <name type="scientific">Porites lobata</name>
    <dbReference type="NCBI Taxonomy" id="104759"/>
    <lineage>
        <taxon>Eukaryota</taxon>
        <taxon>Metazoa</taxon>
        <taxon>Cnidaria</taxon>
        <taxon>Anthozoa</taxon>
        <taxon>Hexacorallia</taxon>
        <taxon>Scleractinia</taxon>
        <taxon>Fungiina</taxon>
        <taxon>Poritidae</taxon>
        <taxon>Porites</taxon>
    </lineage>
</organism>
<accession>A0ABN8QEB7</accession>
<evidence type="ECO:0000256" key="9">
    <source>
        <dbReference type="ARBA" id="ARBA00023224"/>
    </source>
</evidence>
<dbReference type="PROSITE" id="PS50259">
    <property type="entry name" value="G_PROTEIN_RECEP_F3_4"/>
    <property type="match status" value="1"/>
</dbReference>
<evidence type="ECO:0000313" key="15">
    <source>
        <dbReference type="Proteomes" id="UP001159405"/>
    </source>
</evidence>
<dbReference type="Proteomes" id="UP001159405">
    <property type="component" value="Unassembled WGS sequence"/>
</dbReference>
<feature type="chain" id="PRO_5047477765" description="G-protein coupled receptors family 3 profile domain-containing protein" evidence="12">
    <location>
        <begin position="28"/>
        <end position="945"/>
    </location>
</feature>
<feature type="region of interest" description="Disordered" evidence="10">
    <location>
        <begin position="514"/>
        <end position="541"/>
    </location>
</feature>
<keyword evidence="9" id="KW-0807">Transducer</keyword>
<keyword evidence="7" id="KW-0675">Receptor</keyword>
<keyword evidence="2" id="KW-1003">Cell membrane</keyword>
<keyword evidence="4 11" id="KW-1133">Transmembrane helix</keyword>
<keyword evidence="5" id="KW-0297">G-protein coupled receptor</keyword>
<evidence type="ECO:0000256" key="10">
    <source>
        <dbReference type="SAM" id="MobiDB-lite"/>
    </source>
</evidence>
<evidence type="ECO:0000256" key="1">
    <source>
        <dbReference type="ARBA" id="ARBA00004651"/>
    </source>
</evidence>
<evidence type="ECO:0000256" key="7">
    <source>
        <dbReference type="ARBA" id="ARBA00023170"/>
    </source>
</evidence>
<protein>
    <recommendedName>
        <fullName evidence="13">G-protein coupled receptors family 3 profile domain-containing protein</fullName>
    </recommendedName>
</protein>
<dbReference type="InterPro" id="IPR017978">
    <property type="entry name" value="GPCR_3_C"/>
</dbReference>
<evidence type="ECO:0000256" key="4">
    <source>
        <dbReference type="ARBA" id="ARBA00022989"/>
    </source>
</evidence>
<evidence type="ECO:0000256" key="2">
    <source>
        <dbReference type="ARBA" id="ARBA00022475"/>
    </source>
</evidence>
<sequence>MDNYFQSVVFFALFVCFILQAVNMASAGESLKIKGDAIIGGLVAVHEKGRGDACVSPNLQGILTVEAILFALKEINSKKHFKLKSTLGCEIWDTCPRPEMAAMDLVVNTNRPEDQLLVAAVGDLPQQRPEYHRALLLLFSSLTPHMSCISSTFQAENKLDLITETKFIFHPTTRDKTNLQAIVDLAAHYNWTYVGIVYDDSAEGKYRADILQQEANKKMVCTAWKYSLAANSSAAQIQQFITSLKAEKNFSVIVMLTSKSIFKDIIDEAFMQKVSDLTWVVSDASWDNEATFANENTAAQGMLKVGTSASIVGFKAFLQDLLTTPERNKWIMQIVATPSPLSASPGDTSTVMTTSTPTQAQAPSSVQSNASSNTNATTNVPNTTLSSSTAPPSTPNAPTTSQCSNPPCNVNKTKLEEIVNKLKSMADIATCTIDSIFAVAHALAAREKCKSNCPEKHDFYKYIQHVNFESLSGHQISFNSQRNLNQTKCKISILQKTSNSSAVTDAEKSKLQPFDVGTWEKSGTDSPKLNPPRPSKNIKWNTNGNEAPTSVCHEPCKPGSYKAFKETRGERECCWHCLNCEENSVSRKEDSTTCTACPTGYTANNAKDDCVKQFEDYAYWSDAGSLVMLFLMVASICFSIYVAVVLFKNRETPVMRRAKNALLILLPLVILLFLIPIPLLSKPTETSCEGYRGFFILALGIPLAALISKCVYVDNKFYDSDGQVKESWGNCICTPRIAVAIGTVILHVAVIIVLAVLLPNEIVRFPTDDPFTVYIECSLHSGWGFLFVIFYIMVMATLYSVLSLSEEISPENDMEVRWTSLCIFNWYAICFVYIVVGHGVVGKGKIWGLAFVDLLFAVNILVCIYLPKWYVIVFQPEKNQSDVSPWTMYVKTQEKAAVRLSEEESPVIPKRGNLASTAKETDGKVKDSGDPNENELQELISDTDV</sequence>
<feature type="transmembrane region" description="Helical" evidence="11">
    <location>
        <begin position="691"/>
        <end position="712"/>
    </location>
</feature>
<feature type="transmembrane region" description="Helical" evidence="11">
    <location>
        <begin position="816"/>
        <end position="840"/>
    </location>
</feature>
<feature type="compositionally biased region" description="Low complexity" evidence="10">
    <location>
        <begin position="348"/>
        <end position="401"/>
    </location>
</feature>
<dbReference type="Gene3D" id="2.10.50.30">
    <property type="entry name" value="GPCR, family 3, nine cysteines domain"/>
    <property type="match status" value="1"/>
</dbReference>
<feature type="signal peptide" evidence="12">
    <location>
        <begin position="1"/>
        <end position="27"/>
    </location>
</feature>
<proteinExistence type="predicted"/>
<feature type="transmembrane region" description="Helical" evidence="11">
    <location>
        <begin position="783"/>
        <end position="804"/>
    </location>
</feature>
<evidence type="ECO:0000256" key="5">
    <source>
        <dbReference type="ARBA" id="ARBA00023040"/>
    </source>
</evidence>
<dbReference type="PANTHER" id="PTHR24060">
    <property type="entry name" value="METABOTROPIC GLUTAMATE RECEPTOR"/>
    <property type="match status" value="1"/>
</dbReference>
<dbReference type="InterPro" id="IPR011500">
    <property type="entry name" value="GPCR_3_9-Cys_dom"/>
</dbReference>
<feature type="transmembrane region" description="Helical" evidence="11">
    <location>
        <begin position="660"/>
        <end position="679"/>
    </location>
</feature>
<reference evidence="14 15" key="1">
    <citation type="submission" date="2022-05" db="EMBL/GenBank/DDBJ databases">
        <authorList>
            <consortium name="Genoscope - CEA"/>
            <person name="William W."/>
        </authorList>
    </citation>
    <scope>NUCLEOTIDE SEQUENCE [LARGE SCALE GENOMIC DNA]</scope>
</reference>